<accession>A0ABY4GZP5</accession>
<protein>
    <submittedName>
        <fullName evidence="2">Amidohydrolase</fullName>
    </submittedName>
</protein>
<reference evidence="2 3" key="1">
    <citation type="submission" date="2022-04" db="EMBL/GenBank/DDBJ databases">
        <title>Halobacillus sp. isolated from saltern.</title>
        <authorList>
            <person name="Won M."/>
            <person name="Lee C.-M."/>
            <person name="Woen H.-Y."/>
            <person name="Kwon S.-W."/>
        </authorList>
    </citation>
    <scope>NUCLEOTIDE SEQUENCE [LARGE SCALE GENOMIC DNA]</scope>
    <source>
        <strain evidence="2 3">SSTM10-2</strain>
    </source>
</reference>
<proteinExistence type="predicted"/>
<evidence type="ECO:0000313" key="3">
    <source>
        <dbReference type="Proteomes" id="UP000831880"/>
    </source>
</evidence>
<dbReference type="Gene3D" id="3.20.20.140">
    <property type="entry name" value="Metal-dependent hydrolases"/>
    <property type="match status" value="1"/>
</dbReference>
<dbReference type="InterPro" id="IPR033932">
    <property type="entry name" value="YtcJ-like"/>
</dbReference>
<dbReference type="CDD" id="cd01300">
    <property type="entry name" value="YtcJ_like"/>
    <property type="match status" value="1"/>
</dbReference>
<organism evidence="2 3">
    <name type="scientific">Halobacillus shinanisalinarum</name>
    <dbReference type="NCBI Taxonomy" id="2932258"/>
    <lineage>
        <taxon>Bacteria</taxon>
        <taxon>Bacillati</taxon>
        <taxon>Bacillota</taxon>
        <taxon>Bacilli</taxon>
        <taxon>Bacillales</taxon>
        <taxon>Bacillaceae</taxon>
        <taxon>Halobacillus</taxon>
    </lineage>
</organism>
<dbReference type="Gene3D" id="3.10.310.70">
    <property type="match status" value="1"/>
</dbReference>
<dbReference type="SUPFAM" id="SSF51556">
    <property type="entry name" value="Metallo-dependent hydrolases"/>
    <property type="match status" value="1"/>
</dbReference>
<keyword evidence="3" id="KW-1185">Reference proteome</keyword>
<dbReference type="InterPro" id="IPR032466">
    <property type="entry name" value="Metal_Hydrolase"/>
</dbReference>
<dbReference type="PANTHER" id="PTHR22642">
    <property type="entry name" value="IMIDAZOLONEPROPIONASE"/>
    <property type="match status" value="1"/>
</dbReference>
<dbReference type="Proteomes" id="UP000831880">
    <property type="component" value="Chromosome"/>
</dbReference>
<evidence type="ECO:0000259" key="1">
    <source>
        <dbReference type="Pfam" id="PF07969"/>
    </source>
</evidence>
<dbReference type="InterPro" id="IPR011059">
    <property type="entry name" value="Metal-dep_hydrolase_composite"/>
</dbReference>
<feature type="domain" description="Amidohydrolase 3" evidence="1">
    <location>
        <begin position="86"/>
        <end position="578"/>
    </location>
</feature>
<dbReference type="EMBL" id="CP095074">
    <property type="protein sequence ID" value="UOQ92867.1"/>
    <property type="molecule type" value="Genomic_DNA"/>
</dbReference>
<name>A0ABY4GZP5_9BACI</name>
<dbReference type="Pfam" id="PF07969">
    <property type="entry name" value="Amidohydro_3"/>
    <property type="match status" value="1"/>
</dbReference>
<evidence type="ECO:0000313" key="2">
    <source>
        <dbReference type="EMBL" id="UOQ92867.1"/>
    </source>
</evidence>
<dbReference type="InterPro" id="IPR013108">
    <property type="entry name" value="Amidohydro_3"/>
</dbReference>
<dbReference type="Gene3D" id="2.30.40.10">
    <property type="entry name" value="Urease, subunit C, domain 1"/>
    <property type="match status" value="1"/>
</dbReference>
<gene>
    <name evidence="2" type="ORF">MUO14_21055</name>
</gene>
<dbReference type="SUPFAM" id="SSF51338">
    <property type="entry name" value="Composite domain of metallo-dependent hydrolases"/>
    <property type="match status" value="1"/>
</dbReference>
<dbReference type="RefSeq" id="WP_244752471.1">
    <property type="nucleotide sequence ID" value="NZ_CP095074.1"/>
</dbReference>
<dbReference type="PANTHER" id="PTHR22642:SF2">
    <property type="entry name" value="PROTEIN LONG AFTER FAR-RED 3"/>
    <property type="match status" value="1"/>
</dbReference>
<sequence length="582" mass="64113">MKRNLLSAKKMVILSLVLMLALVGFSMGTLPKKLDPIAPDSIYYNGKIITMDSDSSIAEAVAVKDGKIISVGTNKEISKLKGRHTETVNLNNKVMLPGFIDAHSHLPGSGSAKLFQADLQGPPVGTVENVDDLIAALKEEGKSKSEGDWIQGGGYDQTLLAEQRHPTKEDLDRVSTSHPIWIKHANGHMGVANSKALELAGINKDTPDPPGAEIVRDPETGEPTGLLKEPNAMRLVTSLLPPLTQDQKMEAAKKTMDIYTAAGVTTSVIAHGSKQTILDLQNWRTEGILPIRITSMQSGELPTFAQKGGILTGFGNEWLKVGAYGESVYDGSIQGYSGYLKEPYYKFLEGTNYPEDYRGYSNYSKEELFSRVKELYQQGYQIAIHGNGDQAIEDILDAYEAAQKEFGKRDARLRIEHAQMATEDQLRRMKELGVSPSFFVSHTFYWGDQHRDIFMGPGRAANISPLKTATELGIRYSIHLDSPVVPMSPLQAVWSGVNRLTRSGKVLGPDERVDPMTALRAVTIDAAWQNFEEDIKGSIEEGKFADFVMLEKDPLTIDPTKIKDIKVLETIVNGKTVYKSEK</sequence>